<reference evidence="7" key="1">
    <citation type="submission" date="2017-07" db="EMBL/GenBank/DDBJ databases">
        <title>Comparative genome mining reveals phylogenetic distribution patterns of secondary metabolites in Amycolatopsis.</title>
        <authorList>
            <person name="Adamek M."/>
            <person name="Alanjary M."/>
            <person name="Sales-Ortells H."/>
            <person name="Goodfellow M."/>
            <person name="Bull A.T."/>
            <person name="Kalinowski J."/>
            <person name="Ziemert N."/>
        </authorList>
    </citation>
    <scope>NUCLEOTIDE SEQUENCE [LARGE SCALE GENOMIC DNA]</scope>
    <source>
        <strain evidence="7">H5</strain>
    </source>
</reference>
<dbReference type="InterPro" id="IPR050109">
    <property type="entry name" value="HTH-type_TetR-like_transc_reg"/>
</dbReference>
<dbReference type="SUPFAM" id="SSF46689">
    <property type="entry name" value="Homeodomain-like"/>
    <property type="match status" value="1"/>
</dbReference>
<evidence type="ECO:0000256" key="4">
    <source>
        <dbReference type="PROSITE-ProRule" id="PRU00335"/>
    </source>
</evidence>
<evidence type="ECO:0000313" key="6">
    <source>
        <dbReference type="EMBL" id="OXM59470.1"/>
    </source>
</evidence>
<dbReference type="PRINTS" id="PR00455">
    <property type="entry name" value="HTHTETR"/>
</dbReference>
<name>A0A229SL11_9PSEU</name>
<dbReference type="EMBL" id="NMUL01000082">
    <property type="protein sequence ID" value="OXM59470.1"/>
    <property type="molecule type" value="Genomic_DNA"/>
</dbReference>
<evidence type="ECO:0000259" key="5">
    <source>
        <dbReference type="PROSITE" id="PS50977"/>
    </source>
</evidence>
<gene>
    <name evidence="6" type="ORF">CF165_47410</name>
</gene>
<keyword evidence="7" id="KW-1185">Reference proteome</keyword>
<evidence type="ECO:0000256" key="2">
    <source>
        <dbReference type="ARBA" id="ARBA00023125"/>
    </source>
</evidence>
<dbReference type="GO" id="GO:0003700">
    <property type="term" value="F:DNA-binding transcription factor activity"/>
    <property type="evidence" value="ECO:0007669"/>
    <property type="project" value="TreeGrafter"/>
</dbReference>
<dbReference type="Gene3D" id="1.10.10.60">
    <property type="entry name" value="Homeodomain-like"/>
    <property type="match status" value="1"/>
</dbReference>
<dbReference type="GO" id="GO:0000976">
    <property type="term" value="F:transcription cis-regulatory region binding"/>
    <property type="evidence" value="ECO:0007669"/>
    <property type="project" value="TreeGrafter"/>
</dbReference>
<protein>
    <submittedName>
        <fullName evidence="6">TetR family transcriptional regulator</fullName>
    </submittedName>
</protein>
<dbReference type="AlphaFoldDB" id="A0A229SL11"/>
<dbReference type="Proteomes" id="UP000215199">
    <property type="component" value="Unassembled WGS sequence"/>
</dbReference>
<evidence type="ECO:0000256" key="1">
    <source>
        <dbReference type="ARBA" id="ARBA00023015"/>
    </source>
</evidence>
<evidence type="ECO:0000256" key="3">
    <source>
        <dbReference type="ARBA" id="ARBA00023163"/>
    </source>
</evidence>
<organism evidence="6 7">
    <name type="scientific">Amycolatopsis vastitatis</name>
    <dbReference type="NCBI Taxonomy" id="1905142"/>
    <lineage>
        <taxon>Bacteria</taxon>
        <taxon>Bacillati</taxon>
        <taxon>Actinomycetota</taxon>
        <taxon>Actinomycetes</taxon>
        <taxon>Pseudonocardiales</taxon>
        <taxon>Pseudonocardiaceae</taxon>
        <taxon>Amycolatopsis</taxon>
    </lineage>
</organism>
<dbReference type="OrthoDB" id="5185169at2"/>
<accession>A0A229SL11</accession>
<dbReference type="Gene3D" id="1.10.357.10">
    <property type="entry name" value="Tetracycline Repressor, domain 2"/>
    <property type="match status" value="1"/>
</dbReference>
<dbReference type="PROSITE" id="PS50977">
    <property type="entry name" value="HTH_TETR_2"/>
    <property type="match status" value="1"/>
</dbReference>
<dbReference type="RefSeq" id="WP_093954178.1">
    <property type="nucleotide sequence ID" value="NZ_NMUL01000082.1"/>
</dbReference>
<dbReference type="PANTHER" id="PTHR30055:SF234">
    <property type="entry name" value="HTH-TYPE TRANSCRIPTIONAL REGULATOR BETI"/>
    <property type="match status" value="1"/>
</dbReference>
<proteinExistence type="predicted"/>
<evidence type="ECO:0000313" key="7">
    <source>
        <dbReference type="Proteomes" id="UP000215199"/>
    </source>
</evidence>
<keyword evidence="2 4" id="KW-0238">DNA-binding</keyword>
<dbReference type="Pfam" id="PF00440">
    <property type="entry name" value="TetR_N"/>
    <property type="match status" value="1"/>
</dbReference>
<dbReference type="PANTHER" id="PTHR30055">
    <property type="entry name" value="HTH-TYPE TRANSCRIPTIONAL REGULATOR RUTR"/>
    <property type="match status" value="1"/>
</dbReference>
<keyword evidence="3" id="KW-0804">Transcription</keyword>
<feature type="DNA-binding region" description="H-T-H motif" evidence="4">
    <location>
        <begin position="36"/>
        <end position="55"/>
    </location>
</feature>
<dbReference type="InterPro" id="IPR001647">
    <property type="entry name" value="HTH_TetR"/>
</dbReference>
<comment type="caution">
    <text evidence="6">The sequence shown here is derived from an EMBL/GenBank/DDBJ whole genome shotgun (WGS) entry which is preliminary data.</text>
</comment>
<keyword evidence="1" id="KW-0805">Transcription regulation</keyword>
<feature type="domain" description="HTH tetR-type" evidence="5">
    <location>
        <begin position="13"/>
        <end position="73"/>
    </location>
</feature>
<dbReference type="InterPro" id="IPR009057">
    <property type="entry name" value="Homeodomain-like_sf"/>
</dbReference>
<sequence>MTTGMGRRERKKAATHQALADAALRLFLERGYDNVGVREIADAADVSTTTLQKHFPSKESLVFDRDADIEEALIAAVRDRAPGTSVLAALRDHTLTRVERGAAADGAAEFMTLVRSTPALSEYWHRMWMRHEDALSQVLAAETGAPETDPGCATLAHFALETSALAIRAEDPARTVEAAFAILEHGWRAAPR</sequence>